<dbReference type="AlphaFoldDB" id="M0MQ86"/>
<accession>M0MQ86</accession>
<dbReference type="Proteomes" id="UP000011625">
    <property type="component" value="Unassembled WGS sequence"/>
</dbReference>
<reference evidence="1 2" key="1">
    <citation type="journal article" date="2014" name="PLoS Genet.">
        <title>Phylogenetically driven sequencing of extremely halophilic archaea reveals strategies for static and dynamic osmo-response.</title>
        <authorList>
            <person name="Becker E.A."/>
            <person name="Seitzer P.M."/>
            <person name="Tritt A."/>
            <person name="Larsen D."/>
            <person name="Krusor M."/>
            <person name="Yao A.I."/>
            <person name="Wu D."/>
            <person name="Madern D."/>
            <person name="Eisen J.A."/>
            <person name="Darling A.E."/>
            <person name="Facciotti M.T."/>
        </authorList>
    </citation>
    <scope>NUCLEOTIDE SEQUENCE [LARGE SCALE GENOMIC DNA]</scope>
    <source>
        <strain evidence="1 2">DSM 8989</strain>
    </source>
</reference>
<comment type="caution">
    <text evidence="1">The sequence shown here is derived from an EMBL/GenBank/DDBJ whole genome shotgun (WGS) entry which is preliminary data.</text>
</comment>
<dbReference type="OrthoDB" id="216057at2157"/>
<sequence>MTTNELSGQETSGCIGLKTTVCHNGVINVKRPESDRAHSVFVDGAGEVVRCSCKGHKFNGHCVHQDEIETRPLVRSSAVAAAAEIGQQIATDGGTVIETDETTDETDHDHDHPQADHWGHEVAHYSDEVEGAGEKRQCQSCGSRFEVAMIAATEDSNNQKWEEFYECQSCGATGSFRVDGEAHSRDAQRTWTGRIAYPEE</sequence>
<evidence type="ECO:0000313" key="1">
    <source>
        <dbReference type="EMBL" id="EMA47796.1"/>
    </source>
</evidence>
<gene>
    <name evidence="1" type="ORF">C450_20796</name>
</gene>
<name>M0MQ86_9EURY</name>
<evidence type="ECO:0000313" key="2">
    <source>
        <dbReference type="Proteomes" id="UP000011625"/>
    </source>
</evidence>
<organism evidence="1 2">
    <name type="scientific">Halococcus salifodinae DSM 8989</name>
    <dbReference type="NCBI Taxonomy" id="1227456"/>
    <lineage>
        <taxon>Archaea</taxon>
        <taxon>Methanobacteriati</taxon>
        <taxon>Methanobacteriota</taxon>
        <taxon>Stenosarchaea group</taxon>
        <taxon>Halobacteria</taxon>
        <taxon>Halobacteriales</taxon>
        <taxon>Halococcaceae</taxon>
        <taxon>Halococcus</taxon>
    </lineage>
</organism>
<keyword evidence="2" id="KW-1185">Reference proteome</keyword>
<protein>
    <submittedName>
        <fullName evidence="1">Uncharacterized protein</fullName>
    </submittedName>
</protein>
<proteinExistence type="predicted"/>
<dbReference type="PATRIC" id="fig|1227456.3.peg.4193"/>
<dbReference type="EMBL" id="AOME01000108">
    <property type="protein sequence ID" value="EMA47796.1"/>
    <property type="molecule type" value="Genomic_DNA"/>
</dbReference>
<dbReference type="RefSeq" id="WP_005047090.1">
    <property type="nucleotide sequence ID" value="NZ_AOME01000108.1"/>
</dbReference>